<keyword evidence="3" id="KW-0539">Nucleus</keyword>
<dbReference type="GeneID" id="5890536"/>
<sequence length="254" mass="28092">MARVTLPVVLPSVVDELEVFNLPNPASGKRQFYGQDKSSKRLYELIQVDNGTPRSWLFEKRVQSGAMTTFCPDDDCLRPRARQVLTRPDEQFTTADNIFHDPENPAVTRLEHVPQLDAMLSLVCDAKGDDDFRVYRINDAKLLQWLIAKLDTMADGIAANEVCLLNWLKRTSLEGLFNTVPCPSKVSHELDRAGSQITPSGVASASFKAISTPSNVTARQRYSYAAGIALLTIHDQASGSRSPFISMHLGNTSP</sequence>
<gene>
    <name evidence="8" type="ORF">MONBRDRAFT_7704</name>
</gene>
<protein>
    <recommendedName>
        <fullName evidence="2">Ribonuclease H2 subunit B</fullName>
    </recommendedName>
    <alternativeName>
        <fullName evidence="5">Ribonuclease HI subunit B</fullName>
    </alternativeName>
</protein>
<evidence type="ECO:0000313" key="8">
    <source>
        <dbReference type="EMBL" id="EDQ89788.1"/>
    </source>
</evidence>
<evidence type="ECO:0000256" key="2">
    <source>
        <dbReference type="ARBA" id="ARBA00019062"/>
    </source>
</evidence>
<dbReference type="Gene3D" id="2.20.25.530">
    <property type="match status" value="1"/>
</dbReference>
<keyword evidence="9" id="KW-1185">Reference proteome</keyword>
<dbReference type="STRING" id="81824.A9UY25"/>
<dbReference type="InterPro" id="IPR019024">
    <property type="entry name" value="RNase_H2_suB_wHTH"/>
</dbReference>
<dbReference type="GO" id="GO:0032299">
    <property type="term" value="C:ribonuclease H2 complex"/>
    <property type="evidence" value="ECO:0000318"/>
    <property type="project" value="GO_Central"/>
</dbReference>
<evidence type="ECO:0000313" key="9">
    <source>
        <dbReference type="Proteomes" id="UP000001357"/>
    </source>
</evidence>
<dbReference type="RefSeq" id="XP_001745210.1">
    <property type="nucleotide sequence ID" value="XM_001745158.1"/>
</dbReference>
<dbReference type="FunFam" id="2.20.25.530:FF:000008">
    <property type="entry name" value="Predicted protein"/>
    <property type="match status" value="1"/>
</dbReference>
<dbReference type="GO" id="GO:0006401">
    <property type="term" value="P:RNA catabolic process"/>
    <property type="evidence" value="ECO:0000318"/>
    <property type="project" value="GO_Central"/>
</dbReference>
<evidence type="ECO:0000256" key="4">
    <source>
        <dbReference type="ARBA" id="ARBA00024778"/>
    </source>
</evidence>
<dbReference type="InterPro" id="IPR041195">
    <property type="entry name" value="Rnh202_N"/>
</dbReference>
<dbReference type="Pfam" id="PF17745">
    <property type="entry name" value="Ydr279_N"/>
    <property type="match status" value="1"/>
</dbReference>
<feature type="domain" description="Rnh202 triple barrel" evidence="7">
    <location>
        <begin position="9"/>
        <end position="64"/>
    </location>
</feature>
<dbReference type="AlphaFoldDB" id="A9UY25"/>
<reference evidence="8 9" key="1">
    <citation type="journal article" date="2008" name="Nature">
        <title>The genome of the choanoflagellate Monosiga brevicollis and the origin of metazoans.</title>
        <authorList>
            <consortium name="JGI Sequencing"/>
            <person name="King N."/>
            <person name="Westbrook M.J."/>
            <person name="Young S.L."/>
            <person name="Kuo A."/>
            <person name="Abedin M."/>
            <person name="Chapman J."/>
            <person name="Fairclough S."/>
            <person name="Hellsten U."/>
            <person name="Isogai Y."/>
            <person name="Letunic I."/>
            <person name="Marr M."/>
            <person name="Pincus D."/>
            <person name="Putnam N."/>
            <person name="Rokas A."/>
            <person name="Wright K.J."/>
            <person name="Zuzow R."/>
            <person name="Dirks W."/>
            <person name="Good M."/>
            <person name="Goodstein D."/>
            <person name="Lemons D."/>
            <person name="Li W."/>
            <person name="Lyons J.B."/>
            <person name="Morris A."/>
            <person name="Nichols S."/>
            <person name="Richter D.J."/>
            <person name="Salamov A."/>
            <person name="Bork P."/>
            <person name="Lim W.A."/>
            <person name="Manning G."/>
            <person name="Miller W.T."/>
            <person name="McGinnis W."/>
            <person name="Shapiro H."/>
            <person name="Tjian R."/>
            <person name="Grigoriev I.V."/>
            <person name="Rokhsar D."/>
        </authorList>
    </citation>
    <scope>NUCLEOTIDE SEQUENCE [LARGE SCALE GENOMIC DNA]</scope>
    <source>
        <strain evidence="9">MX1 / ATCC 50154</strain>
    </source>
</reference>
<name>A9UY25_MONBE</name>
<dbReference type="PANTHER" id="PTHR13383:SF11">
    <property type="entry name" value="RIBONUCLEASE H2 SUBUNIT B"/>
    <property type="match status" value="1"/>
</dbReference>
<feature type="domain" description="Ribonuclease H2 subunit B wHTH" evidence="6">
    <location>
        <begin position="90"/>
        <end position="156"/>
    </location>
</feature>
<dbReference type="Proteomes" id="UP000001357">
    <property type="component" value="Unassembled WGS sequence"/>
</dbReference>
<dbReference type="GO" id="GO:0005654">
    <property type="term" value="C:nucleoplasm"/>
    <property type="evidence" value="ECO:0000318"/>
    <property type="project" value="GO_Central"/>
</dbReference>
<dbReference type="KEGG" id="mbr:MONBRDRAFT_7704"/>
<dbReference type="PANTHER" id="PTHR13383">
    <property type="entry name" value="RIBONUCLEASE H2 SUBUNIT B"/>
    <property type="match status" value="1"/>
</dbReference>
<dbReference type="EMBL" id="CH991549">
    <property type="protein sequence ID" value="EDQ89788.1"/>
    <property type="molecule type" value="Genomic_DNA"/>
</dbReference>
<comment type="subcellular location">
    <subcellularLocation>
        <location evidence="1">Nucleus</location>
    </subcellularLocation>
</comment>
<evidence type="ECO:0000256" key="1">
    <source>
        <dbReference type="ARBA" id="ARBA00004123"/>
    </source>
</evidence>
<organism evidence="8 9">
    <name type="scientific">Monosiga brevicollis</name>
    <name type="common">Choanoflagellate</name>
    <dbReference type="NCBI Taxonomy" id="81824"/>
    <lineage>
        <taxon>Eukaryota</taxon>
        <taxon>Choanoflagellata</taxon>
        <taxon>Craspedida</taxon>
        <taxon>Salpingoecidae</taxon>
        <taxon>Monosiga</taxon>
    </lineage>
</organism>
<accession>A9UY25</accession>
<dbReference type="InterPro" id="IPR040456">
    <property type="entry name" value="RNase_H2_suB"/>
</dbReference>
<dbReference type="InParanoid" id="A9UY25"/>
<evidence type="ECO:0000259" key="7">
    <source>
        <dbReference type="Pfam" id="PF17745"/>
    </source>
</evidence>
<evidence type="ECO:0000256" key="5">
    <source>
        <dbReference type="ARBA" id="ARBA00033464"/>
    </source>
</evidence>
<evidence type="ECO:0000256" key="3">
    <source>
        <dbReference type="ARBA" id="ARBA00023242"/>
    </source>
</evidence>
<proteinExistence type="predicted"/>
<dbReference type="Pfam" id="PF09468">
    <property type="entry name" value="RNase_H2-Ydr279"/>
    <property type="match status" value="1"/>
</dbReference>
<comment type="function">
    <text evidence="4">Non catalytic subunit of RNase H2, an endonuclease that specifically degrades the RNA of RNA:DNA hybrids. Participates in DNA replication, possibly by mediating the removal of lagging-strand Okazaki fragment RNA primers during DNA replication. Mediates the excision of single ribonucleotides from DNA:RNA duplexes.</text>
</comment>
<evidence type="ECO:0000259" key="6">
    <source>
        <dbReference type="Pfam" id="PF09468"/>
    </source>
</evidence>
<dbReference type="Gene3D" id="1.10.20.120">
    <property type="match status" value="1"/>
</dbReference>